<dbReference type="AlphaFoldDB" id="A0A8S4A8F1"/>
<dbReference type="Pfam" id="PF00560">
    <property type="entry name" value="LRR_1"/>
    <property type="match status" value="1"/>
</dbReference>
<feature type="non-terminal residue" evidence="3">
    <location>
        <position position="353"/>
    </location>
</feature>
<comment type="caution">
    <text evidence="3">The sequence shown here is derived from an EMBL/GenBank/DDBJ whole genome shotgun (WGS) entry which is preliminary data.</text>
</comment>
<evidence type="ECO:0000313" key="4">
    <source>
        <dbReference type="Proteomes" id="UP000678393"/>
    </source>
</evidence>
<dbReference type="InterPro" id="IPR001611">
    <property type="entry name" value="Leu-rich_rpt"/>
</dbReference>
<gene>
    <name evidence="3" type="ORF">CUNI_LOCUS20129</name>
</gene>
<dbReference type="SMART" id="SM00369">
    <property type="entry name" value="LRR_TYP"/>
    <property type="match status" value="10"/>
</dbReference>
<organism evidence="3 4">
    <name type="scientific">Candidula unifasciata</name>
    <dbReference type="NCBI Taxonomy" id="100452"/>
    <lineage>
        <taxon>Eukaryota</taxon>
        <taxon>Metazoa</taxon>
        <taxon>Spiralia</taxon>
        <taxon>Lophotrochozoa</taxon>
        <taxon>Mollusca</taxon>
        <taxon>Gastropoda</taxon>
        <taxon>Heterobranchia</taxon>
        <taxon>Euthyneura</taxon>
        <taxon>Panpulmonata</taxon>
        <taxon>Eupulmonata</taxon>
        <taxon>Stylommatophora</taxon>
        <taxon>Helicina</taxon>
        <taxon>Helicoidea</taxon>
        <taxon>Geomitridae</taxon>
        <taxon>Candidula</taxon>
    </lineage>
</organism>
<dbReference type="Pfam" id="PF13855">
    <property type="entry name" value="LRR_8"/>
    <property type="match status" value="3"/>
</dbReference>
<dbReference type="OrthoDB" id="1055097at2759"/>
<dbReference type="InterPro" id="IPR003591">
    <property type="entry name" value="Leu-rich_rpt_typical-subtyp"/>
</dbReference>
<dbReference type="InterPro" id="IPR032675">
    <property type="entry name" value="LRR_dom_sf"/>
</dbReference>
<dbReference type="PANTHER" id="PTHR24366:SF96">
    <property type="entry name" value="LEUCINE RICH REPEAT CONTAINING 53"/>
    <property type="match status" value="1"/>
</dbReference>
<accession>A0A8S4A8F1</accession>
<evidence type="ECO:0000256" key="2">
    <source>
        <dbReference type="ARBA" id="ARBA00022737"/>
    </source>
</evidence>
<reference evidence="3" key="1">
    <citation type="submission" date="2021-04" db="EMBL/GenBank/DDBJ databases">
        <authorList>
            <consortium name="Molecular Ecology Group"/>
        </authorList>
    </citation>
    <scope>NUCLEOTIDE SEQUENCE</scope>
</reference>
<dbReference type="PANTHER" id="PTHR24366">
    <property type="entry name" value="IG(IMMUNOGLOBULIN) AND LRR(LEUCINE RICH REPEAT) DOMAINS"/>
    <property type="match status" value="1"/>
</dbReference>
<evidence type="ECO:0000313" key="3">
    <source>
        <dbReference type="EMBL" id="CAG5134571.1"/>
    </source>
</evidence>
<keyword evidence="4" id="KW-1185">Reference proteome</keyword>
<feature type="non-terminal residue" evidence="3">
    <location>
        <position position="1"/>
    </location>
</feature>
<dbReference type="Proteomes" id="UP000678393">
    <property type="component" value="Unassembled WGS sequence"/>
</dbReference>
<dbReference type="PROSITE" id="PS51450">
    <property type="entry name" value="LRR"/>
    <property type="match status" value="3"/>
</dbReference>
<keyword evidence="1" id="KW-0433">Leucine-rich repeat</keyword>
<proteinExistence type="predicted"/>
<name>A0A8S4A8F1_9EUPU</name>
<evidence type="ECO:0008006" key="5">
    <source>
        <dbReference type="Google" id="ProtNLM"/>
    </source>
</evidence>
<keyword evidence="2" id="KW-0677">Repeat</keyword>
<protein>
    <recommendedName>
        <fullName evidence="5">Toll-like receptor 2</fullName>
    </recommendedName>
</protein>
<sequence length="353" mass="39798">TLVKNRITHLPDYAFRNNTKLIHLGLANNALNNISDNAFYGLTKLKYLKLQQNQLTAVPSAFSHLVSLEELNLNDNILTQILDKSLLMKSKLTTLSLDNNPITFVGDGAFKNLPSLQGIKLSFVYDMHNFPDLEGTDNLAFLQLDRAQIKSIPEDLCDDLKKLKSLDLHGNKIGTLPKMSQCKRLTFLDVAKNELTSLEGQLFDGMNSLIDLTLFLNFIQIINENTFVGLSVLAYLDLSSNQIREIHPNAFLPLKSLTDLNLANNKFQHLPTAGLGSLETLKVFNSPELQEFPSYKHFPRARYFVMSYAYHCCDFIQARTQEPDDAVNELAILDDSADIPGHINFTSQIFDFL</sequence>
<dbReference type="Gene3D" id="3.80.10.10">
    <property type="entry name" value="Ribonuclease Inhibitor"/>
    <property type="match status" value="2"/>
</dbReference>
<evidence type="ECO:0000256" key="1">
    <source>
        <dbReference type="ARBA" id="ARBA00022614"/>
    </source>
</evidence>
<dbReference type="EMBL" id="CAJHNH020007335">
    <property type="protein sequence ID" value="CAG5134571.1"/>
    <property type="molecule type" value="Genomic_DNA"/>
</dbReference>
<dbReference type="SUPFAM" id="SSF52058">
    <property type="entry name" value="L domain-like"/>
    <property type="match status" value="1"/>
</dbReference>